<dbReference type="CDD" id="cd08501">
    <property type="entry name" value="PBP2_Lpqw"/>
    <property type="match status" value="1"/>
</dbReference>
<dbReference type="Pfam" id="PF00496">
    <property type="entry name" value="SBP_bac_5"/>
    <property type="match status" value="1"/>
</dbReference>
<dbReference type="SUPFAM" id="SSF53850">
    <property type="entry name" value="Periplasmic binding protein-like II"/>
    <property type="match status" value="1"/>
</dbReference>
<dbReference type="InterPro" id="IPR030678">
    <property type="entry name" value="Peptide/Ni-bd"/>
</dbReference>
<evidence type="ECO:0000259" key="3">
    <source>
        <dbReference type="Pfam" id="PF00496"/>
    </source>
</evidence>
<dbReference type="GO" id="GO:0043190">
    <property type="term" value="C:ATP-binding cassette (ABC) transporter complex"/>
    <property type="evidence" value="ECO:0007669"/>
    <property type="project" value="InterPro"/>
</dbReference>
<evidence type="ECO:0000313" key="5">
    <source>
        <dbReference type="Proteomes" id="UP000007076"/>
    </source>
</evidence>
<dbReference type="GO" id="GO:0042597">
    <property type="term" value="C:periplasmic space"/>
    <property type="evidence" value="ECO:0007669"/>
    <property type="project" value="UniProtKB-ARBA"/>
</dbReference>
<dbReference type="AlphaFoldDB" id="E4NGH8"/>
<dbReference type="GO" id="GO:1904680">
    <property type="term" value="F:peptide transmembrane transporter activity"/>
    <property type="evidence" value="ECO:0007669"/>
    <property type="project" value="TreeGrafter"/>
</dbReference>
<dbReference type="PIRSF" id="PIRSF002741">
    <property type="entry name" value="MppA"/>
    <property type="match status" value="1"/>
</dbReference>
<dbReference type="eggNOG" id="COG0747">
    <property type="taxonomic scope" value="Bacteria"/>
</dbReference>
<dbReference type="PATRIC" id="fig|452652.3.peg.4816"/>
<evidence type="ECO:0000256" key="1">
    <source>
        <dbReference type="SAM" id="MobiDB-lite"/>
    </source>
</evidence>
<gene>
    <name evidence="4" type="ordered locus">KSE_48300</name>
</gene>
<accession>E4NGH8</accession>
<dbReference type="PANTHER" id="PTHR30290">
    <property type="entry name" value="PERIPLASMIC BINDING COMPONENT OF ABC TRANSPORTER"/>
    <property type="match status" value="1"/>
</dbReference>
<evidence type="ECO:0000256" key="2">
    <source>
        <dbReference type="SAM" id="SignalP"/>
    </source>
</evidence>
<keyword evidence="5" id="KW-1185">Reference proteome</keyword>
<dbReference type="GO" id="GO:0015833">
    <property type="term" value="P:peptide transport"/>
    <property type="evidence" value="ECO:0007669"/>
    <property type="project" value="TreeGrafter"/>
</dbReference>
<dbReference type="Proteomes" id="UP000007076">
    <property type="component" value="Chromosome"/>
</dbReference>
<protein>
    <submittedName>
        <fullName evidence="4">Putative ABC transporter substrate-binding protein</fullName>
    </submittedName>
</protein>
<dbReference type="HOGENOM" id="CLU_017028_11_1_11"/>
<feature type="region of interest" description="Disordered" evidence="1">
    <location>
        <begin position="32"/>
        <end position="51"/>
    </location>
</feature>
<reference evidence="4 5" key="1">
    <citation type="journal article" date="2010" name="DNA Res.">
        <title>Genome sequence of Kitasatospora setae NBRC 14216T: an evolutionary snapshot of the family Streptomycetaceae.</title>
        <authorList>
            <person name="Ichikawa N."/>
            <person name="Oguchi A."/>
            <person name="Ikeda H."/>
            <person name="Ishikawa J."/>
            <person name="Kitani S."/>
            <person name="Watanabe Y."/>
            <person name="Nakamura S."/>
            <person name="Katano Y."/>
            <person name="Kishi E."/>
            <person name="Sasagawa M."/>
            <person name="Ankai A."/>
            <person name="Fukui S."/>
            <person name="Hashimoto Y."/>
            <person name="Kamata S."/>
            <person name="Otoguro M."/>
            <person name="Tanikawa S."/>
            <person name="Nihira T."/>
            <person name="Horinouchi S."/>
            <person name="Ohnishi Y."/>
            <person name="Hayakawa M."/>
            <person name="Kuzuyama T."/>
            <person name="Arisawa A."/>
            <person name="Nomoto F."/>
            <person name="Miura H."/>
            <person name="Takahashi Y."/>
            <person name="Fujita N."/>
        </authorList>
    </citation>
    <scope>NUCLEOTIDE SEQUENCE [LARGE SCALE GENOMIC DNA]</scope>
    <source>
        <strain evidence="5">ATCC 33774 / DSM 43861 / JCM 3304 / KCC A-0304 / NBRC 14216 / KM-6054</strain>
    </source>
</reference>
<dbReference type="Gene3D" id="3.40.190.10">
    <property type="entry name" value="Periplasmic binding protein-like II"/>
    <property type="match status" value="1"/>
</dbReference>
<dbReference type="KEGG" id="ksk:KSE_48300"/>
<feature type="domain" description="Solute-binding protein family 5" evidence="3">
    <location>
        <begin position="128"/>
        <end position="499"/>
    </location>
</feature>
<feature type="signal peptide" evidence="2">
    <location>
        <begin position="1"/>
        <end position="34"/>
    </location>
</feature>
<dbReference type="PROSITE" id="PS51257">
    <property type="entry name" value="PROKAR_LIPOPROTEIN"/>
    <property type="match status" value="1"/>
</dbReference>
<organism evidence="4 5">
    <name type="scientific">Kitasatospora setae (strain ATCC 33774 / DSM 43861 / JCM 3304 / KCC A-0304 / NBRC 14216 / KM-6054)</name>
    <name type="common">Streptomyces setae</name>
    <dbReference type="NCBI Taxonomy" id="452652"/>
    <lineage>
        <taxon>Bacteria</taxon>
        <taxon>Bacillati</taxon>
        <taxon>Actinomycetota</taxon>
        <taxon>Actinomycetes</taxon>
        <taxon>Kitasatosporales</taxon>
        <taxon>Streptomycetaceae</taxon>
        <taxon>Kitasatospora</taxon>
    </lineage>
</organism>
<dbReference type="PANTHER" id="PTHR30290:SF65">
    <property type="entry name" value="MONOACYL PHOSPHATIDYLINOSITOL TETRAMANNOSIDE-BINDING PROTEIN LPQW-RELATED"/>
    <property type="match status" value="1"/>
</dbReference>
<dbReference type="InterPro" id="IPR000914">
    <property type="entry name" value="SBP_5_dom"/>
</dbReference>
<dbReference type="STRING" id="452652.KSE_48300"/>
<feature type="chain" id="PRO_5039249654" evidence="2">
    <location>
        <begin position="35"/>
        <end position="577"/>
    </location>
</feature>
<sequence>MCRVPRPRFLPLALTATVAALSLALCSCSSTSGSADRGPAGAAAAAGGDAPRMTQQEMNAQPRSALRQGGTLTWAIDQYSSQWNPVQADGSEVSTNDVIKAFLPTFWRSDAGGVQTPNPAYLTDVKSELRQGRQVVVWTLNPKAHWSDGTPITWRDLQANWQALGNLNTDFKTATTNGFDQVESVVRGQDDFQAVMTFKEPYSEWQAMFNNAGNAPLLPGQYISSPELFNTSFKNRIPVTAGPFKVGSLDPKARTVTAVADPGWWGDKPLLDKIVFKAYDTGAMPQAFAKGEIDFYNNGPNTEGYQLIRSTAGGEVRKAGGPNLRHLVLNGQSPLLTEAKLRQALIQAIDRAEITRTDLAGLDWPYVPMNNHFLVPSQHGYQDNSNGLSRFDPAAAKTALDALGWKPGPNGVRAKDGKELVLRYVAPAANNLAANESEEVTRMLAAVGVTVQVQTVPAGEFFDGYIYKHDFDLTSFSLLGTPFPVSNSISTFQQNSGSNWAQVGSKALDRAMADAAKAESVDEETAALNRADTEAWQVAGLVPLYQRPAIYGVRKELANLGATGLGDVVYENIGLTK</sequence>
<dbReference type="Gene3D" id="3.90.76.10">
    <property type="entry name" value="Dipeptide-binding Protein, Domain 1"/>
    <property type="match status" value="1"/>
</dbReference>
<evidence type="ECO:0000313" key="4">
    <source>
        <dbReference type="EMBL" id="BAJ30608.1"/>
    </source>
</evidence>
<dbReference type="InterPro" id="IPR039424">
    <property type="entry name" value="SBP_5"/>
</dbReference>
<keyword evidence="2" id="KW-0732">Signal</keyword>
<name>E4NGH8_KITSK</name>
<proteinExistence type="predicted"/>
<dbReference type="Gene3D" id="3.10.105.10">
    <property type="entry name" value="Dipeptide-binding Protein, Domain 3"/>
    <property type="match status" value="1"/>
</dbReference>
<dbReference type="EMBL" id="AP010968">
    <property type="protein sequence ID" value="BAJ30608.1"/>
    <property type="molecule type" value="Genomic_DNA"/>
</dbReference>